<reference evidence="1" key="1">
    <citation type="submission" date="2022-08" db="EMBL/GenBank/DDBJ databases">
        <title>Novel sulfate-reducing endosymbionts in the free-living metamonad Anaeramoeba.</title>
        <authorList>
            <person name="Jerlstrom-Hultqvist J."/>
            <person name="Cepicka I."/>
            <person name="Gallot-Lavallee L."/>
            <person name="Salas-Leiva D."/>
            <person name="Curtis B.A."/>
            <person name="Zahonova K."/>
            <person name="Pipaliya S."/>
            <person name="Dacks J."/>
            <person name="Roger A.J."/>
        </authorList>
    </citation>
    <scope>NUCLEOTIDE SEQUENCE</scope>
    <source>
        <strain evidence="1">Schooner1</strain>
    </source>
</reference>
<comment type="caution">
    <text evidence="1">The sequence shown here is derived from an EMBL/GenBank/DDBJ whole genome shotgun (WGS) entry which is preliminary data.</text>
</comment>
<gene>
    <name evidence="1" type="ORF">M0813_20528</name>
</gene>
<dbReference type="InterPro" id="IPR043129">
    <property type="entry name" value="ATPase_NBD"/>
</dbReference>
<name>A0ABQ8YKZ4_9EUKA</name>
<keyword evidence="2" id="KW-1185">Reference proteome</keyword>
<organism evidence="1 2">
    <name type="scientific">Anaeramoeba flamelloides</name>
    <dbReference type="NCBI Taxonomy" id="1746091"/>
    <lineage>
        <taxon>Eukaryota</taxon>
        <taxon>Metamonada</taxon>
        <taxon>Anaeramoebidae</taxon>
        <taxon>Anaeramoeba</taxon>
    </lineage>
</organism>
<accession>A0ABQ8YKZ4</accession>
<protein>
    <submittedName>
        <fullName evidence="1">Hsp70 family protein</fullName>
    </submittedName>
</protein>
<dbReference type="Proteomes" id="UP001150062">
    <property type="component" value="Unassembled WGS sequence"/>
</dbReference>
<dbReference type="SUPFAM" id="SSF53067">
    <property type="entry name" value="Actin-like ATPase domain"/>
    <property type="match status" value="1"/>
</dbReference>
<dbReference type="PANTHER" id="PTHR14187">
    <property type="entry name" value="ALPHA KINASE/ELONGATION FACTOR 2 KINASE"/>
    <property type="match status" value="1"/>
</dbReference>
<sequence>MSEKEKIVIGIDFGTSRSGFAYSFIGDKEQQIYGNNNWTDFKTDSAILLKKDKNGDCRGGANLIEIVEFGQEAIRKYVEMLEEEEGELYELFRYYKMALYKSRTFVKSVAGSVFKLVDVIAMSLQWIKDTALQHINLTVRTPIETDQGPMGLDSACNLVREG</sequence>
<proteinExistence type="predicted"/>
<dbReference type="EMBL" id="JAOAOG010000147">
    <property type="protein sequence ID" value="KAJ6245218.1"/>
    <property type="molecule type" value="Genomic_DNA"/>
</dbReference>
<dbReference type="PANTHER" id="PTHR14187:SF5">
    <property type="entry name" value="HEAT SHOCK 70 KDA PROTEIN 12A"/>
    <property type="match status" value="1"/>
</dbReference>
<evidence type="ECO:0000313" key="1">
    <source>
        <dbReference type="EMBL" id="KAJ6245218.1"/>
    </source>
</evidence>
<evidence type="ECO:0000313" key="2">
    <source>
        <dbReference type="Proteomes" id="UP001150062"/>
    </source>
</evidence>
<dbReference type="Gene3D" id="3.30.420.40">
    <property type="match status" value="1"/>
</dbReference>